<dbReference type="AlphaFoldDB" id="A0A0B5FB98"/>
<dbReference type="HOGENOM" id="CLU_2665905_0_0_7"/>
<dbReference type="Proteomes" id="UP000035036">
    <property type="component" value="Chromosome"/>
</dbReference>
<evidence type="ECO:0000313" key="2">
    <source>
        <dbReference type="Proteomes" id="UP000035036"/>
    </source>
</evidence>
<reference evidence="1 2" key="1">
    <citation type="journal article" date="2015" name="Genome Announc.">
        <title>Genomes of Geoalkalibacter ferrihydriticus Z-0531T and Geoalkalibacter subterraneus Red1T, Two Haloalkaliphilic Metal-Reducing Deltaproteobacteria.</title>
        <authorList>
            <person name="Badalamenti J.P."/>
            <person name="Krajmalnik-Brown R."/>
            <person name="Torres C.I."/>
            <person name="Bond D.R."/>
        </authorList>
    </citation>
    <scope>NUCLEOTIDE SEQUENCE [LARGE SCALE GENOMIC DNA]</scope>
    <source>
        <strain evidence="1 2">Red1</strain>
    </source>
</reference>
<dbReference type="RefSeq" id="WP_040198750.1">
    <property type="nucleotide sequence ID" value="NZ_CP010311.1"/>
</dbReference>
<dbReference type="STRING" id="483547.GSUB_00925"/>
<organism evidence="1 2">
    <name type="scientific">Geoalkalibacter subterraneus</name>
    <dbReference type="NCBI Taxonomy" id="483547"/>
    <lineage>
        <taxon>Bacteria</taxon>
        <taxon>Pseudomonadati</taxon>
        <taxon>Thermodesulfobacteriota</taxon>
        <taxon>Desulfuromonadia</taxon>
        <taxon>Desulfuromonadales</taxon>
        <taxon>Geoalkalibacteraceae</taxon>
        <taxon>Geoalkalibacter</taxon>
    </lineage>
</organism>
<keyword evidence="2" id="KW-1185">Reference proteome</keyword>
<evidence type="ECO:0000313" key="1">
    <source>
        <dbReference type="EMBL" id="AJF05437.1"/>
    </source>
</evidence>
<gene>
    <name evidence="1" type="ORF">GSUB_00925</name>
</gene>
<dbReference type="KEGG" id="gsb:GSUB_00925"/>
<proteinExistence type="predicted"/>
<name>A0A0B5FB98_9BACT</name>
<accession>A0A0B5FB98</accession>
<sequence length="75" mass="8429">MSQEEAMRFELSAEETRAYQQWVSERASKMAGEDEAGLDAVTISFVLTPMGTGVIAHLNQSWDDNSPHIVLREIF</sequence>
<dbReference type="EMBL" id="CP010311">
    <property type="protein sequence ID" value="AJF05437.1"/>
    <property type="molecule type" value="Genomic_DNA"/>
</dbReference>
<protein>
    <submittedName>
        <fullName evidence="1">Uncharacterized protein</fullName>
    </submittedName>
</protein>